<dbReference type="InterPro" id="IPR020471">
    <property type="entry name" value="AKR"/>
</dbReference>
<evidence type="ECO:0000313" key="3">
    <source>
        <dbReference type="Proteomes" id="UP001138997"/>
    </source>
</evidence>
<dbReference type="PANTHER" id="PTHR42686">
    <property type="entry name" value="GH17980P-RELATED"/>
    <property type="match status" value="1"/>
</dbReference>
<dbReference type="GO" id="GO:0005829">
    <property type="term" value="C:cytosol"/>
    <property type="evidence" value="ECO:0007669"/>
    <property type="project" value="TreeGrafter"/>
</dbReference>
<protein>
    <submittedName>
        <fullName evidence="2">Aldo/keto reductase</fullName>
    </submittedName>
</protein>
<gene>
    <name evidence="2" type="ORF">LR394_32245</name>
</gene>
<dbReference type="SUPFAM" id="SSF51430">
    <property type="entry name" value="NAD(P)-linked oxidoreductase"/>
    <property type="match status" value="1"/>
</dbReference>
<name>A0A9X1SX88_9ACTN</name>
<dbReference type="EMBL" id="JAJOMB010000023">
    <property type="protein sequence ID" value="MCD5315579.1"/>
    <property type="molecule type" value="Genomic_DNA"/>
</dbReference>
<evidence type="ECO:0000259" key="1">
    <source>
        <dbReference type="Pfam" id="PF00248"/>
    </source>
</evidence>
<dbReference type="AlphaFoldDB" id="A0A9X1SX88"/>
<accession>A0A9X1SX88</accession>
<dbReference type="GO" id="GO:0016491">
    <property type="term" value="F:oxidoreductase activity"/>
    <property type="evidence" value="ECO:0007669"/>
    <property type="project" value="InterPro"/>
</dbReference>
<proteinExistence type="predicted"/>
<reference evidence="2" key="1">
    <citation type="submission" date="2021-11" db="EMBL/GenBank/DDBJ databases">
        <title>Streptomyces corallinus and Kineosporia corallina sp. nov., two new coral-derived marine actinobacteria.</title>
        <authorList>
            <person name="Buangrab K."/>
            <person name="Sutthacheep M."/>
            <person name="Yeemin T."/>
            <person name="Harunari E."/>
            <person name="Igarashi Y."/>
            <person name="Sripreechasak P."/>
            <person name="Kanchanasin P."/>
            <person name="Tanasupawat S."/>
            <person name="Phongsopitanun W."/>
        </authorList>
    </citation>
    <scope>NUCLEOTIDE SEQUENCE</scope>
    <source>
        <strain evidence="2">JCM 31032</strain>
    </source>
</reference>
<dbReference type="RefSeq" id="WP_231448398.1">
    <property type="nucleotide sequence ID" value="NZ_JAJOMB010000023.1"/>
</dbReference>
<dbReference type="CDD" id="cd19152">
    <property type="entry name" value="AKR_AKR15A"/>
    <property type="match status" value="1"/>
</dbReference>
<dbReference type="Proteomes" id="UP001138997">
    <property type="component" value="Unassembled WGS sequence"/>
</dbReference>
<comment type="caution">
    <text evidence="2">The sequence shown here is derived from an EMBL/GenBank/DDBJ whole genome shotgun (WGS) entry which is preliminary data.</text>
</comment>
<dbReference type="Gene3D" id="3.20.20.100">
    <property type="entry name" value="NADP-dependent oxidoreductase domain"/>
    <property type="match status" value="1"/>
</dbReference>
<dbReference type="InterPro" id="IPR036812">
    <property type="entry name" value="NAD(P)_OxRdtase_dom_sf"/>
</dbReference>
<feature type="domain" description="NADP-dependent oxidoreductase" evidence="1">
    <location>
        <begin position="5"/>
        <end position="305"/>
    </location>
</feature>
<dbReference type="Pfam" id="PF00248">
    <property type="entry name" value="Aldo_ket_red"/>
    <property type="match status" value="1"/>
</dbReference>
<evidence type="ECO:0000313" key="2">
    <source>
        <dbReference type="EMBL" id="MCD5315579.1"/>
    </source>
</evidence>
<sequence>MHFTPLGFGAAPLGNLYTEVTDEAAQEALNAAWEAGVRYFDTAPHYGLGLSERRVGRALQQLPRDEFVLQTKVGRLLRPSPEGGRDLDNGFDVPADHTRVWDFSAEGVRRSIEESLERLGLDRIDVALVHDPDDHENEAREGALPELLRLRDEGVIGAVGAGMNQAAMLTRFVDEFDLDVVLLAGCYNLIEQDALDDLLPAALRRNTKVVLGGVYGSGLLASDSPSPNATYRYEPVTAPVLEKARRMAAIALEHGVHLPAVAVQFALAHPAVASTILGMRSADEVRANAELIKEPVPQPVWDALRAEGLVRSDAPLPEAA</sequence>
<keyword evidence="3" id="KW-1185">Reference proteome</keyword>
<dbReference type="InterPro" id="IPR023210">
    <property type="entry name" value="NADP_OxRdtase_dom"/>
</dbReference>
<dbReference type="PANTHER" id="PTHR42686:SF1">
    <property type="entry name" value="GH17980P-RELATED"/>
    <property type="match status" value="1"/>
</dbReference>
<organism evidence="2 3">
    <name type="scientific">Kineosporia babensis</name>
    <dbReference type="NCBI Taxonomy" id="499548"/>
    <lineage>
        <taxon>Bacteria</taxon>
        <taxon>Bacillati</taxon>
        <taxon>Actinomycetota</taxon>
        <taxon>Actinomycetes</taxon>
        <taxon>Kineosporiales</taxon>
        <taxon>Kineosporiaceae</taxon>
        <taxon>Kineosporia</taxon>
    </lineage>
</organism>